<reference evidence="1" key="1">
    <citation type="submission" date="2018-05" db="EMBL/GenBank/DDBJ databases">
        <authorList>
            <person name="Lanie J.A."/>
            <person name="Ng W.-L."/>
            <person name="Kazmierczak K.M."/>
            <person name="Andrzejewski T.M."/>
            <person name="Davidsen T.M."/>
            <person name="Wayne K.J."/>
            <person name="Tettelin H."/>
            <person name="Glass J.I."/>
            <person name="Rusch D."/>
            <person name="Podicherti R."/>
            <person name="Tsui H.-C.T."/>
            <person name="Winkler M.E."/>
        </authorList>
    </citation>
    <scope>NUCLEOTIDE SEQUENCE</scope>
</reference>
<sequence>MISDELLSRLVSKFQLNLGRKSWSLLTNRNDLPLSFPSRVVLSGK</sequence>
<dbReference type="AlphaFoldDB" id="A0A382EHS1"/>
<accession>A0A382EHS1</accession>
<proteinExistence type="predicted"/>
<protein>
    <submittedName>
        <fullName evidence="1">Uncharacterized protein</fullName>
    </submittedName>
</protein>
<organism evidence="1">
    <name type="scientific">marine metagenome</name>
    <dbReference type="NCBI Taxonomy" id="408172"/>
    <lineage>
        <taxon>unclassified sequences</taxon>
        <taxon>metagenomes</taxon>
        <taxon>ecological metagenomes</taxon>
    </lineage>
</organism>
<gene>
    <name evidence="1" type="ORF">METZ01_LOCUS202813</name>
</gene>
<evidence type="ECO:0000313" key="1">
    <source>
        <dbReference type="EMBL" id="SVB49959.1"/>
    </source>
</evidence>
<dbReference type="EMBL" id="UINC01044460">
    <property type="protein sequence ID" value="SVB49959.1"/>
    <property type="molecule type" value="Genomic_DNA"/>
</dbReference>
<name>A0A382EHS1_9ZZZZ</name>